<dbReference type="EMBL" id="BTSX01000004">
    <property type="protein sequence ID" value="GMS92053.1"/>
    <property type="molecule type" value="Genomic_DNA"/>
</dbReference>
<dbReference type="InterPro" id="IPR012337">
    <property type="entry name" value="RNaseH-like_sf"/>
</dbReference>
<feature type="compositionally biased region" description="Low complexity" evidence="1">
    <location>
        <begin position="58"/>
        <end position="71"/>
    </location>
</feature>
<dbReference type="InterPro" id="IPR052717">
    <property type="entry name" value="Vacuolar_transposase_reg"/>
</dbReference>
<organism evidence="4 5">
    <name type="scientific">Pristionchus entomophagus</name>
    <dbReference type="NCBI Taxonomy" id="358040"/>
    <lineage>
        <taxon>Eukaryota</taxon>
        <taxon>Metazoa</taxon>
        <taxon>Ecdysozoa</taxon>
        <taxon>Nematoda</taxon>
        <taxon>Chromadorea</taxon>
        <taxon>Rhabditida</taxon>
        <taxon>Rhabditina</taxon>
        <taxon>Diplogasteromorpha</taxon>
        <taxon>Diplogasteroidea</taxon>
        <taxon>Neodiplogasteridae</taxon>
        <taxon>Pristionchus</taxon>
    </lineage>
</organism>
<dbReference type="GO" id="GO:0005634">
    <property type="term" value="C:nucleus"/>
    <property type="evidence" value="ECO:0007669"/>
    <property type="project" value="TreeGrafter"/>
</dbReference>
<feature type="domain" description="HAT C-terminal dimerisation" evidence="3">
    <location>
        <begin position="105"/>
        <end position="173"/>
    </location>
</feature>
<keyword evidence="2" id="KW-1133">Transmembrane helix</keyword>
<evidence type="ECO:0000313" key="5">
    <source>
        <dbReference type="Proteomes" id="UP001432027"/>
    </source>
</evidence>
<proteinExistence type="predicted"/>
<dbReference type="GO" id="GO:0046983">
    <property type="term" value="F:protein dimerization activity"/>
    <property type="evidence" value="ECO:0007669"/>
    <property type="project" value="InterPro"/>
</dbReference>
<keyword evidence="2" id="KW-0812">Transmembrane</keyword>
<dbReference type="PANTHER" id="PTHR46169:SF24">
    <property type="entry name" value="PROTEIN CBG26704"/>
    <property type="match status" value="1"/>
</dbReference>
<dbReference type="Pfam" id="PF05699">
    <property type="entry name" value="Dimer_Tnp_hAT"/>
    <property type="match status" value="1"/>
</dbReference>
<dbReference type="PANTHER" id="PTHR46169">
    <property type="entry name" value="DNA REPLICATION-RELATED ELEMENT FACTOR, ISOFORM A"/>
    <property type="match status" value="1"/>
</dbReference>
<protein>
    <recommendedName>
        <fullName evidence="3">HAT C-terminal dimerisation domain-containing protein</fullName>
    </recommendedName>
</protein>
<sequence>MSYFFTSFTFFHLLSLTYTVFIVNYFGFVSMPPKRKHPPLATTDDAPPVKSKRKLRSSRANPSVDSPSSSSSHDDPPSLTRRSVRASKTAVPSTVRKLHSLAKRIQIPEEKDPVEFWKEHHQLFPRLAKVARCLLAIPPSSIDSERLFSTVGLVVNNRLRARTDSYTMKKLAFVGAHSRRERIRFGPDEWEAHFEGDDQGFSDTVTFD</sequence>
<evidence type="ECO:0000256" key="2">
    <source>
        <dbReference type="SAM" id="Phobius"/>
    </source>
</evidence>
<dbReference type="InterPro" id="IPR008906">
    <property type="entry name" value="HATC_C_dom"/>
</dbReference>
<feature type="transmembrane region" description="Helical" evidence="2">
    <location>
        <begin position="6"/>
        <end position="28"/>
    </location>
</feature>
<dbReference type="SUPFAM" id="SSF53098">
    <property type="entry name" value="Ribonuclease H-like"/>
    <property type="match status" value="1"/>
</dbReference>
<keyword evidence="5" id="KW-1185">Reference proteome</keyword>
<gene>
    <name evidence="4" type="ORF">PENTCL1PPCAC_14228</name>
</gene>
<name>A0AAV5TFG9_9BILA</name>
<comment type="caution">
    <text evidence="4">The sequence shown here is derived from an EMBL/GenBank/DDBJ whole genome shotgun (WGS) entry which is preliminary data.</text>
</comment>
<dbReference type="GO" id="GO:0006357">
    <property type="term" value="P:regulation of transcription by RNA polymerase II"/>
    <property type="evidence" value="ECO:0007669"/>
    <property type="project" value="TreeGrafter"/>
</dbReference>
<dbReference type="AlphaFoldDB" id="A0AAV5TFG9"/>
<accession>A0AAV5TFG9</accession>
<evidence type="ECO:0000259" key="3">
    <source>
        <dbReference type="Pfam" id="PF05699"/>
    </source>
</evidence>
<dbReference type="Proteomes" id="UP001432027">
    <property type="component" value="Unassembled WGS sequence"/>
</dbReference>
<evidence type="ECO:0000256" key="1">
    <source>
        <dbReference type="SAM" id="MobiDB-lite"/>
    </source>
</evidence>
<evidence type="ECO:0000313" key="4">
    <source>
        <dbReference type="EMBL" id="GMS92053.1"/>
    </source>
</evidence>
<reference evidence="4" key="1">
    <citation type="submission" date="2023-10" db="EMBL/GenBank/DDBJ databases">
        <title>Genome assembly of Pristionchus species.</title>
        <authorList>
            <person name="Yoshida K."/>
            <person name="Sommer R.J."/>
        </authorList>
    </citation>
    <scope>NUCLEOTIDE SEQUENCE</scope>
    <source>
        <strain evidence="4">RS0144</strain>
    </source>
</reference>
<keyword evidence="2" id="KW-0472">Membrane</keyword>
<feature type="region of interest" description="Disordered" evidence="1">
    <location>
        <begin position="36"/>
        <end position="92"/>
    </location>
</feature>